<feature type="transmembrane region" description="Helical" evidence="1">
    <location>
        <begin position="525"/>
        <end position="544"/>
    </location>
</feature>
<feature type="transmembrane region" description="Helical" evidence="1">
    <location>
        <begin position="438"/>
        <end position="459"/>
    </location>
</feature>
<feature type="transmembrane region" description="Helical" evidence="1">
    <location>
        <begin position="494"/>
        <end position="513"/>
    </location>
</feature>
<dbReference type="GO" id="GO:0005886">
    <property type="term" value="C:plasma membrane"/>
    <property type="evidence" value="ECO:0007669"/>
    <property type="project" value="UniProtKB-SubCell"/>
</dbReference>
<feature type="transmembrane region" description="Helical" evidence="1">
    <location>
        <begin position="238"/>
        <end position="255"/>
    </location>
</feature>
<evidence type="ECO:0000313" key="4">
    <source>
        <dbReference type="EMBL" id="AZT90846.1"/>
    </source>
</evidence>
<proteinExistence type="inferred from homology"/>
<keyword evidence="1 4" id="KW-0808">Transferase</keyword>
<keyword evidence="1" id="KW-0812">Transmembrane</keyword>
<sequence>MQNKNSLIIFTILIATIYFTLQVITIGSRDIPVTYWAPKEEGCIIEISIAKEFIKDFFAYFGYGDGKIDIQFLKDNSIVLQQSVQAAFFQGKIVPVNNIVDKIIIVTHGNNIEIKEIAARKDYKNFLNLSKAVINILKGSKYIGNPNNIVDEQSKMRTILNYRYSSYFDEIYHARTAYELLKGLPPYDLVHPPLGKWLISIGMAIWGVNPFGWRFVNLIFGSIVLVLILILLTKLYKPSFWCGIAVTILLASDFLHNSLSRTANIDTFSLFFVILCSIFGMSYINNMRHMREKLERTDIVYFLTFSAGGLAFACKWNALYPIIPVLTISFGYKVYNIMENNNKSWILKTVKQGVLSILAFTIPYYLTYLPITIKYPYYNLPWAIISDFIMLQKHIWKYHSTLVATHPFSSEWYQWLLSTKPLWAYYDNSLPMNLRSTIAYLGNPVMWGLGLLAMVYLLVVATKNPKNNLSLFIVIASYVSSIVPWIFINRIKFIYHYYLALPWLYIAVVMVIDNLNLKQSLKKKVAITLSVLGLIMLVIFYPAVSGLTVSAKYIELLRIMKSWIF</sequence>
<dbReference type="Pfam" id="PF13231">
    <property type="entry name" value="PMT_2"/>
    <property type="match status" value="1"/>
</dbReference>
<comment type="function">
    <text evidence="1">Protein O-mannosyltransferase that catalyzes the transfer of a single mannose residue from a polyprenol phospho-mannosyl lipidic donor to the hydroxyl group of selected serine and threonine residues in acceptor proteins.</text>
</comment>
<feature type="transmembrane region" description="Helical" evidence="1">
    <location>
        <begin position="471"/>
        <end position="488"/>
    </location>
</feature>
<keyword evidence="1" id="KW-1003">Cell membrane</keyword>
<feature type="transmembrane region" description="Helical" evidence="1">
    <location>
        <begin position="6"/>
        <end position="26"/>
    </location>
</feature>
<feature type="domain" description="Glycosyltransferase RgtA/B/C/D-like" evidence="2">
    <location>
        <begin position="191"/>
        <end position="360"/>
    </location>
</feature>
<comment type="similarity">
    <text evidence="1">Belongs to the glycosyltransferase 39 family.</text>
</comment>
<keyword evidence="1" id="KW-0472">Membrane</keyword>
<dbReference type="InterPro" id="IPR027005">
    <property type="entry name" value="PMT-like"/>
</dbReference>
<dbReference type="EC" id="2.4.1.-" evidence="1"/>
<keyword evidence="1" id="KW-0328">Glycosyltransferase</keyword>
<dbReference type="RefSeq" id="WP_127352226.1">
    <property type="nucleotide sequence ID" value="NZ_CP034791.1"/>
</dbReference>
<feature type="transmembrane region" description="Helical" evidence="1">
    <location>
        <begin position="211"/>
        <end position="232"/>
    </location>
</feature>
<gene>
    <name evidence="4" type="ORF">ELD05_09435</name>
</gene>
<feature type="transmembrane region" description="Helical" evidence="1">
    <location>
        <begin position="299"/>
        <end position="332"/>
    </location>
</feature>
<feature type="transmembrane region" description="Helical" evidence="1">
    <location>
        <begin position="353"/>
        <end position="371"/>
    </location>
</feature>
<dbReference type="AlphaFoldDB" id="A0A3T0D7A8"/>
<feature type="domain" description="Protein O-mannosyl-transferase C-terminal four TM" evidence="3">
    <location>
        <begin position="385"/>
        <end position="563"/>
    </location>
</feature>
<dbReference type="InterPro" id="IPR032421">
    <property type="entry name" value="PMT_4TMC"/>
</dbReference>
<evidence type="ECO:0000313" key="5">
    <source>
        <dbReference type="Proteomes" id="UP000282930"/>
    </source>
</evidence>
<accession>A0A3T0D7A8</accession>
<name>A0A3T0D7A8_9FIRM</name>
<dbReference type="KEGG" id="ccha:ELD05_09435"/>
<protein>
    <recommendedName>
        <fullName evidence="1">Polyprenol-phosphate-mannose--protein mannosyltransferase</fullName>
        <ecNumber evidence="1">2.4.1.-</ecNumber>
    </recommendedName>
</protein>
<evidence type="ECO:0000256" key="1">
    <source>
        <dbReference type="RuleBase" id="RU367007"/>
    </source>
</evidence>
<evidence type="ECO:0000259" key="2">
    <source>
        <dbReference type="Pfam" id="PF13231"/>
    </source>
</evidence>
<comment type="subcellular location">
    <subcellularLocation>
        <location evidence="1">Cell membrane</location>
    </subcellularLocation>
</comment>
<reference evidence="4 5" key="1">
    <citation type="submission" date="2018-12" db="EMBL/GenBank/DDBJ databases">
        <title>Genome sequence from the cellulolytic species, Caldicellulosiruptor changbaiensis.</title>
        <authorList>
            <person name="Blumer-Schuette S.E."/>
            <person name="Mendoza C."/>
        </authorList>
    </citation>
    <scope>NUCLEOTIDE SEQUENCE [LARGE SCALE GENOMIC DNA]</scope>
    <source>
        <strain evidence="4 5">CBS-Z</strain>
    </source>
</reference>
<keyword evidence="1" id="KW-1133">Transmembrane helix</keyword>
<dbReference type="Proteomes" id="UP000282930">
    <property type="component" value="Chromosome"/>
</dbReference>
<dbReference type="GO" id="GO:0004169">
    <property type="term" value="F:dolichyl-phosphate-mannose-protein mannosyltransferase activity"/>
    <property type="evidence" value="ECO:0007669"/>
    <property type="project" value="UniProtKB-UniRule"/>
</dbReference>
<dbReference type="PANTHER" id="PTHR10050">
    <property type="entry name" value="DOLICHYL-PHOSPHATE-MANNOSE--PROTEIN MANNOSYLTRANSFERASE"/>
    <property type="match status" value="1"/>
</dbReference>
<feature type="transmembrane region" description="Helical" evidence="1">
    <location>
        <begin position="267"/>
        <end position="284"/>
    </location>
</feature>
<comment type="pathway">
    <text evidence="1">Protein modification; protein glycosylation.</text>
</comment>
<evidence type="ECO:0000259" key="3">
    <source>
        <dbReference type="Pfam" id="PF16192"/>
    </source>
</evidence>
<dbReference type="EMBL" id="CP034791">
    <property type="protein sequence ID" value="AZT90846.1"/>
    <property type="molecule type" value="Genomic_DNA"/>
</dbReference>
<dbReference type="InterPro" id="IPR038731">
    <property type="entry name" value="RgtA/B/C-like"/>
</dbReference>
<dbReference type="Pfam" id="PF16192">
    <property type="entry name" value="PMT_4TMC"/>
    <property type="match status" value="1"/>
</dbReference>
<keyword evidence="5" id="KW-1185">Reference proteome</keyword>
<organism evidence="4 5">
    <name type="scientific">Caldicellulosiruptor changbaiensis</name>
    <dbReference type="NCBI Taxonomy" id="1222016"/>
    <lineage>
        <taxon>Bacteria</taxon>
        <taxon>Bacillati</taxon>
        <taxon>Bacillota</taxon>
        <taxon>Bacillota incertae sedis</taxon>
        <taxon>Caldicellulosiruptorales</taxon>
        <taxon>Caldicellulosiruptoraceae</taxon>
        <taxon>Caldicellulosiruptor</taxon>
    </lineage>
</organism>
<dbReference type="UniPathway" id="UPA00378"/>